<reference evidence="12" key="1">
    <citation type="journal article" date="2019" name="Int. J. Syst. Evol. Microbiol.">
        <title>The Global Catalogue of Microorganisms (GCM) 10K type strain sequencing project: providing services to taxonomists for standard genome sequencing and annotation.</title>
        <authorList>
            <consortium name="The Broad Institute Genomics Platform"/>
            <consortium name="The Broad Institute Genome Sequencing Center for Infectious Disease"/>
            <person name="Wu L."/>
            <person name="Ma J."/>
        </authorList>
    </citation>
    <scope>NUCLEOTIDE SEQUENCE [LARGE SCALE GENOMIC DNA]</scope>
    <source>
        <strain evidence="12">JCM 17555</strain>
    </source>
</reference>
<gene>
    <name evidence="11" type="primary">mgtE</name>
    <name evidence="11" type="ORF">GCM10022278_33000</name>
</gene>
<dbReference type="CDD" id="cd04606">
    <property type="entry name" value="CBS_pair_Mg_transporter"/>
    <property type="match status" value="1"/>
</dbReference>
<comment type="similarity">
    <text evidence="2 9">Belongs to the SLC41A transporter family.</text>
</comment>
<organism evidence="11 12">
    <name type="scientific">Allohahella marinimesophila</name>
    <dbReference type="NCBI Taxonomy" id="1054972"/>
    <lineage>
        <taxon>Bacteria</taxon>
        <taxon>Pseudomonadati</taxon>
        <taxon>Pseudomonadota</taxon>
        <taxon>Gammaproteobacteria</taxon>
        <taxon>Oceanospirillales</taxon>
        <taxon>Hahellaceae</taxon>
        <taxon>Allohahella</taxon>
    </lineage>
</organism>
<proteinExistence type="inferred from homology"/>
<keyword evidence="9" id="KW-0479">Metal-binding</keyword>
<feature type="transmembrane region" description="Helical" evidence="9">
    <location>
        <begin position="329"/>
        <end position="350"/>
    </location>
</feature>
<dbReference type="PANTHER" id="PTHR43773">
    <property type="entry name" value="MAGNESIUM TRANSPORTER MGTE"/>
    <property type="match status" value="1"/>
</dbReference>
<dbReference type="SMART" id="SM00116">
    <property type="entry name" value="CBS"/>
    <property type="match status" value="2"/>
</dbReference>
<dbReference type="Pfam" id="PF00571">
    <property type="entry name" value="CBS"/>
    <property type="match status" value="2"/>
</dbReference>
<keyword evidence="7 9" id="KW-0472">Membrane</keyword>
<dbReference type="Gene3D" id="1.25.60.10">
    <property type="entry name" value="MgtE N-terminal domain-like"/>
    <property type="match status" value="1"/>
</dbReference>
<keyword evidence="9" id="KW-1003">Cell membrane</keyword>
<dbReference type="SUPFAM" id="SSF158791">
    <property type="entry name" value="MgtE N-terminal domain-like"/>
    <property type="match status" value="1"/>
</dbReference>
<evidence type="ECO:0000256" key="3">
    <source>
        <dbReference type="ARBA" id="ARBA00022448"/>
    </source>
</evidence>
<dbReference type="Gene3D" id="3.10.580.10">
    <property type="entry name" value="CBS-domain"/>
    <property type="match status" value="1"/>
</dbReference>
<evidence type="ECO:0000256" key="2">
    <source>
        <dbReference type="ARBA" id="ARBA00009749"/>
    </source>
</evidence>
<evidence type="ECO:0000256" key="6">
    <source>
        <dbReference type="ARBA" id="ARBA00022989"/>
    </source>
</evidence>
<evidence type="ECO:0000313" key="11">
    <source>
        <dbReference type="EMBL" id="GAA3973174.1"/>
    </source>
</evidence>
<accession>A0ABP7PXP3</accession>
<keyword evidence="8" id="KW-0129">CBS domain</keyword>
<dbReference type="SUPFAM" id="SSF161093">
    <property type="entry name" value="MgtE membrane domain-like"/>
    <property type="match status" value="1"/>
</dbReference>
<protein>
    <recommendedName>
        <fullName evidence="9">Magnesium transporter MgtE</fullName>
    </recommendedName>
</protein>
<evidence type="ECO:0000256" key="5">
    <source>
        <dbReference type="ARBA" id="ARBA00022842"/>
    </source>
</evidence>
<dbReference type="InterPro" id="IPR046342">
    <property type="entry name" value="CBS_dom_sf"/>
</dbReference>
<sequence>MQNASEQYEDHSSRSVTKARFRSIVEGLDSGSLHQATYTLNNGLAPGDIAHLLESSPPKQRLILWELLDDDLEGEVLSYLSDDIRSEFLRDMDAEAVLSIAEDFETDDFADLLQQLPEALIAEVLESMDTQDRVRIEEVLAFPEDSAGGLMTTDMITVRPDISVEVVLRYLRKHKAIPASTDNLLVVNRRDQFVGVLPISTLLVSNLNATVREIMQTDVDQIPPTMSENDVANLFERQDLISAPVVADSGRLLGRITIDDVVDVIRERANHEILSRAGLDEDEDMLAPFFKTAKSRAVWLGINLITAFLASAVIGMFEGTIDKVVALAVLMPIVASMGGIAGSQALTLVIRGMATGKVSRGNISWLTNREFLVGLFNGCIWALVVATAAIVWFEDLQLGAVIGAALIINMAVAGLAGTILPMVLQSMKIDPALAGGVILTTITDVVGFLSFLGLATIVYGF</sequence>
<comment type="subunit">
    <text evidence="9">Homodimer.</text>
</comment>
<evidence type="ECO:0000313" key="12">
    <source>
        <dbReference type="Proteomes" id="UP001501337"/>
    </source>
</evidence>
<keyword evidence="3 9" id="KW-0813">Transport</keyword>
<comment type="caution">
    <text evidence="11">The sequence shown here is derived from an EMBL/GenBank/DDBJ whole genome shotgun (WGS) entry which is preliminary data.</text>
</comment>
<dbReference type="Gene3D" id="1.10.357.20">
    <property type="entry name" value="SLC41 divalent cation transporters, integral membrane domain"/>
    <property type="match status" value="1"/>
</dbReference>
<feature type="transmembrane region" description="Helical" evidence="9">
    <location>
        <begin position="432"/>
        <end position="459"/>
    </location>
</feature>
<evidence type="ECO:0000256" key="1">
    <source>
        <dbReference type="ARBA" id="ARBA00004141"/>
    </source>
</evidence>
<dbReference type="PANTHER" id="PTHR43773:SF1">
    <property type="entry name" value="MAGNESIUM TRANSPORTER MGTE"/>
    <property type="match status" value="1"/>
</dbReference>
<dbReference type="RefSeq" id="WP_425548623.1">
    <property type="nucleotide sequence ID" value="NZ_BAABBO010000016.1"/>
</dbReference>
<feature type="domain" description="CBS" evidence="10">
    <location>
        <begin position="151"/>
        <end position="214"/>
    </location>
</feature>
<feature type="transmembrane region" description="Helical" evidence="9">
    <location>
        <begin position="399"/>
        <end position="420"/>
    </location>
</feature>
<dbReference type="SMART" id="SM00924">
    <property type="entry name" value="MgtE_N"/>
    <property type="match status" value="1"/>
</dbReference>
<dbReference type="InterPro" id="IPR006669">
    <property type="entry name" value="MgtE_transporter"/>
</dbReference>
<comment type="function">
    <text evidence="9">Acts as a magnesium transporter.</text>
</comment>
<feature type="transmembrane region" description="Helical" evidence="9">
    <location>
        <begin position="371"/>
        <end position="393"/>
    </location>
</feature>
<comment type="subcellular location">
    <subcellularLocation>
        <location evidence="9">Cell membrane</location>
        <topology evidence="9">Multi-pass membrane protein</topology>
    </subcellularLocation>
    <subcellularLocation>
        <location evidence="1">Membrane</location>
        <topology evidence="1">Multi-pass membrane protein</topology>
    </subcellularLocation>
</comment>
<dbReference type="SUPFAM" id="SSF54631">
    <property type="entry name" value="CBS-domain pair"/>
    <property type="match status" value="1"/>
</dbReference>
<dbReference type="PROSITE" id="PS51371">
    <property type="entry name" value="CBS"/>
    <property type="match status" value="2"/>
</dbReference>
<keyword evidence="4 9" id="KW-0812">Transmembrane</keyword>
<keyword evidence="12" id="KW-1185">Reference proteome</keyword>
<evidence type="ECO:0000256" key="8">
    <source>
        <dbReference type="PROSITE-ProRule" id="PRU00703"/>
    </source>
</evidence>
<keyword evidence="6 9" id="KW-1133">Transmembrane helix</keyword>
<evidence type="ECO:0000259" key="10">
    <source>
        <dbReference type="PROSITE" id="PS51371"/>
    </source>
</evidence>
<evidence type="ECO:0000256" key="9">
    <source>
        <dbReference type="RuleBase" id="RU362011"/>
    </source>
</evidence>
<dbReference type="InterPro" id="IPR036739">
    <property type="entry name" value="SLC41_membr_dom_sf"/>
</dbReference>
<dbReference type="InterPro" id="IPR000644">
    <property type="entry name" value="CBS_dom"/>
</dbReference>
<dbReference type="Proteomes" id="UP001501337">
    <property type="component" value="Unassembled WGS sequence"/>
</dbReference>
<keyword evidence="5 9" id="KW-0460">Magnesium</keyword>
<evidence type="ECO:0000256" key="4">
    <source>
        <dbReference type="ARBA" id="ARBA00022692"/>
    </source>
</evidence>
<dbReference type="Pfam" id="PF01769">
    <property type="entry name" value="MgtE"/>
    <property type="match status" value="1"/>
</dbReference>
<dbReference type="InterPro" id="IPR006668">
    <property type="entry name" value="Mg_transptr_MgtE_intracell_dom"/>
</dbReference>
<dbReference type="InterPro" id="IPR038076">
    <property type="entry name" value="MgtE_N_sf"/>
</dbReference>
<dbReference type="NCBIfam" id="TIGR00400">
    <property type="entry name" value="mgtE"/>
    <property type="match status" value="1"/>
</dbReference>
<dbReference type="InterPro" id="IPR006667">
    <property type="entry name" value="SLC41_membr_dom"/>
</dbReference>
<feature type="domain" description="CBS" evidence="10">
    <location>
        <begin position="215"/>
        <end position="273"/>
    </location>
</feature>
<dbReference type="EMBL" id="BAABBO010000016">
    <property type="protein sequence ID" value="GAA3973174.1"/>
    <property type="molecule type" value="Genomic_DNA"/>
</dbReference>
<dbReference type="Pfam" id="PF03448">
    <property type="entry name" value="MgtE_N"/>
    <property type="match status" value="1"/>
</dbReference>
<name>A0ABP7PXP3_9GAMM</name>
<evidence type="ECO:0000256" key="7">
    <source>
        <dbReference type="ARBA" id="ARBA00023136"/>
    </source>
</evidence>
<feature type="transmembrane region" description="Helical" evidence="9">
    <location>
        <begin position="297"/>
        <end position="317"/>
    </location>
</feature>